<dbReference type="InterPro" id="IPR013083">
    <property type="entry name" value="Znf_RING/FYVE/PHD"/>
</dbReference>
<feature type="domain" description="RING-type" evidence="7">
    <location>
        <begin position="13"/>
        <end position="57"/>
    </location>
</feature>
<name>A0A671K2D3_9TELE</name>
<proteinExistence type="predicted"/>
<dbReference type="PRINTS" id="PR01407">
    <property type="entry name" value="BUTYPHLNCDUF"/>
</dbReference>
<protein>
    <submittedName>
        <fullName evidence="10">Tripartite motif containing 25, like</fullName>
    </submittedName>
</protein>
<evidence type="ECO:0000259" key="9">
    <source>
        <dbReference type="PROSITE" id="PS50188"/>
    </source>
</evidence>
<dbReference type="SMART" id="SM00449">
    <property type="entry name" value="SPRY"/>
    <property type="match status" value="1"/>
</dbReference>
<dbReference type="SMART" id="SM00184">
    <property type="entry name" value="RING"/>
    <property type="match status" value="1"/>
</dbReference>
<dbReference type="InterPro" id="IPR006574">
    <property type="entry name" value="PRY"/>
</dbReference>
<dbReference type="Pfam" id="PF00643">
    <property type="entry name" value="zf-B_box"/>
    <property type="match status" value="1"/>
</dbReference>
<dbReference type="CDD" id="cd19769">
    <property type="entry name" value="Bbox2_TRIM16-like"/>
    <property type="match status" value="1"/>
</dbReference>
<evidence type="ECO:0000256" key="3">
    <source>
        <dbReference type="ARBA" id="ARBA00022771"/>
    </source>
</evidence>
<dbReference type="PROSITE" id="PS50188">
    <property type="entry name" value="B302_SPRY"/>
    <property type="match status" value="1"/>
</dbReference>
<dbReference type="Pfam" id="PF00622">
    <property type="entry name" value="SPRY"/>
    <property type="match status" value="1"/>
</dbReference>
<dbReference type="InterPro" id="IPR017907">
    <property type="entry name" value="Znf_RING_CS"/>
</dbReference>
<dbReference type="Pfam" id="PF13765">
    <property type="entry name" value="PRY"/>
    <property type="match status" value="1"/>
</dbReference>
<dbReference type="GO" id="GO:0005737">
    <property type="term" value="C:cytoplasm"/>
    <property type="evidence" value="ECO:0007669"/>
    <property type="project" value="UniProtKB-ARBA"/>
</dbReference>
<keyword evidence="11" id="KW-1185">Reference proteome</keyword>
<dbReference type="Gene3D" id="2.60.120.920">
    <property type="match status" value="1"/>
</dbReference>
<feature type="domain" description="B30.2/SPRY" evidence="9">
    <location>
        <begin position="253"/>
        <end position="449"/>
    </location>
</feature>
<dbReference type="InterPro" id="IPR043136">
    <property type="entry name" value="B30.2/SPRY_sf"/>
</dbReference>
<dbReference type="GO" id="GO:0045087">
    <property type="term" value="P:innate immune response"/>
    <property type="evidence" value="ECO:0007669"/>
    <property type="project" value="UniProtKB-KW"/>
</dbReference>
<evidence type="ECO:0000259" key="8">
    <source>
        <dbReference type="PROSITE" id="PS50119"/>
    </source>
</evidence>
<dbReference type="Gene3D" id="3.30.160.60">
    <property type="entry name" value="Classic Zinc Finger"/>
    <property type="match status" value="1"/>
</dbReference>
<dbReference type="SUPFAM" id="SSF57845">
    <property type="entry name" value="B-box zinc-binding domain"/>
    <property type="match status" value="1"/>
</dbReference>
<dbReference type="Proteomes" id="UP000472260">
    <property type="component" value="Unassembled WGS sequence"/>
</dbReference>
<keyword evidence="3 6" id="KW-0863">Zinc-finger</keyword>
<dbReference type="Ensembl" id="ENSSANT00000001511.1">
    <property type="protein sequence ID" value="ENSSANP00000001385.1"/>
    <property type="gene ID" value="ENSSANG00000000827.1"/>
</dbReference>
<dbReference type="SMART" id="SM00336">
    <property type="entry name" value="BBOX"/>
    <property type="match status" value="2"/>
</dbReference>
<keyword evidence="5" id="KW-0391">Immunity</keyword>
<feature type="domain" description="B box-type" evidence="8">
    <location>
        <begin position="150"/>
        <end position="190"/>
    </location>
</feature>
<reference evidence="10" key="1">
    <citation type="submission" date="2025-08" db="UniProtKB">
        <authorList>
            <consortium name="Ensembl"/>
        </authorList>
    </citation>
    <scope>IDENTIFICATION</scope>
</reference>
<dbReference type="InterPro" id="IPR000315">
    <property type="entry name" value="Znf_B-box"/>
</dbReference>
<evidence type="ECO:0000259" key="7">
    <source>
        <dbReference type="PROSITE" id="PS50089"/>
    </source>
</evidence>
<keyword evidence="4" id="KW-0862">Zinc</keyword>
<keyword evidence="1" id="KW-0399">Innate immunity</keyword>
<dbReference type="InterPro" id="IPR003877">
    <property type="entry name" value="SPRY_dom"/>
</dbReference>
<dbReference type="Gene3D" id="3.30.40.10">
    <property type="entry name" value="Zinc/RING finger domain, C3HC4 (zinc finger)"/>
    <property type="match status" value="1"/>
</dbReference>
<dbReference type="PANTHER" id="PTHR25465">
    <property type="entry name" value="B-BOX DOMAIN CONTAINING"/>
    <property type="match status" value="1"/>
</dbReference>
<evidence type="ECO:0000256" key="4">
    <source>
        <dbReference type="ARBA" id="ARBA00022833"/>
    </source>
</evidence>
<dbReference type="SUPFAM" id="SSF57850">
    <property type="entry name" value="RING/U-box"/>
    <property type="match status" value="1"/>
</dbReference>
<evidence type="ECO:0000313" key="10">
    <source>
        <dbReference type="Ensembl" id="ENSSANP00000001385.1"/>
    </source>
</evidence>
<evidence type="ECO:0000256" key="1">
    <source>
        <dbReference type="ARBA" id="ARBA00022588"/>
    </source>
</evidence>
<reference evidence="10" key="2">
    <citation type="submission" date="2025-09" db="UniProtKB">
        <authorList>
            <consortium name="Ensembl"/>
        </authorList>
    </citation>
    <scope>IDENTIFICATION</scope>
</reference>
<keyword evidence="2" id="KW-0479">Metal-binding</keyword>
<dbReference type="Pfam" id="PF13445">
    <property type="entry name" value="zf-RING_UBOX"/>
    <property type="match status" value="1"/>
</dbReference>
<evidence type="ECO:0000313" key="11">
    <source>
        <dbReference type="Proteomes" id="UP000472260"/>
    </source>
</evidence>
<organism evidence="10 11">
    <name type="scientific">Sinocyclocheilus anshuiensis</name>
    <dbReference type="NCBI Taxonomy" id="1608454"/>
    <lineage>
        <taxon>Eukaryota</taxon>
        <taxon>Metazoa</taxon>
        <taxon>Chordata</taxon>
        <taxon>Craniata</taxon>
        <taxon>Vertebrata</taxon>
        <taxon>Euteleostomi</taxon>
        <taxon>Actinopterygii</taxon>
        <taxon>Neopterygii</taxon>
        <taxon>Teleostei</taxon>
        <taxon>Ostariophysi</taxon>
        <taxon>Cypriniformes</taxon>
        <taxon>Cyprinidae</taxon>
        <taxon>Cyprininae</taxon>
        <taxon>Sinocyclocheilus</taxon>
    </lineage>
</organism>
<dbReference type="InterPro" id="IPR051051">
    <property type="entry name" value="E3_ubiq-ligase_TRIM/RNF"/>
</dbReference>
<evidence type="ECO:0000256" key="5">
    <source>
        <dbReference type="ARBA" id="ARBA00022859"/>
    </source>
</evidence>
<dbReference type="InterPro" id="IPR001870">
    <property type="entry name" value="B30.2/SPRY"/>
</dbReference>
<dbReference type="AlphaFoldDB" id="A0A671K2D3"/>
<dbReference type="SMART" id="SM00589">
    <property type="entry name" value="PRY"/>
    <property type="match status" value="1"/>
</dbReference>
<dbReference type="GO" id="GO:0008270">
    <property type="term" value="F:zinc ion binding"/>
    <property type="evidence" value="ECO:0007669"/>
    <property type="project" value="UniProtKB-KW"/>
</dbReference>
<dbReference type="PROSITE" id="PS00518">
    <property type="entry name" value="ZF_RING_1"/>
    <property type="match status" value="1"/>
</dbReference>
<dbReference type="PANTHER" id="PTHR25465:SF12">
    <property type="entry name" value="E3 UBIQUITIN_ISG15 LIGASE TRIM25 ISOFORM X1"/>
    <property type="match status" value="1"/>
</dbReference>
<evidence type="ECO:0000256" key="2">
    <source>
        <dbReference type="ARBA" id="ARBA00022723"/>
    </source>
</evidence>
<dbReference type="InterPro" id="IPR003879">
    <property type="entry name" value="Butyrophylin_SPRY"/>
</dbReference>
<sequence>MSARLWTEEQFNCPICLDLPTDPVTIPCGHSYCMACIADYWDNEGRKNGTYSCPECRQTFNPRPTLCRNTMLAEAVEQLPPGAPHLPRRSKGASKKLPGSAVPCDRCPEPKAAVKTCLVCMASFCETHLKPHNTQDMPKNHELIAPTGDLSQKICPEHKYLQEFFCRSCQMYVCWLCTSNQHKGHESTKCRVTIYKTIFQSVLALTQVTIISLSILKEATPTIQEAESVTPRSPSSATACKSLSVHYSLSHLYLSVCLFLLSLSLSPLDACDLTLDPNTAHRRLVLSDGDTVATLQQTSRLYLDLPQRFDGWTQVLCLHPLSSDRCYWEVEWRGRGSYLGVVSGSIPRKGANSRAGLGYNSQSWSLELSDMCCAAMHGNQKVEIPVTYSPRVGVFLDRTAGTLTFYSVDDELVPLHTFQWSFPASLYTAFGVGCGVGVGLGFAMGQFSSASDSIKICPL</sequence>
<dbReference type="InterPro" id="IPR001841">
    <property type="entry name" value="Znf_RING"/>
</dbReference>
<accession>A0A671K2D3</accession>
<dbReference type="InterPro" id="IPR027370">
    <property type="entry name" value="Znf-RING_euk"/>
</dbReference>
<dbReference type="PROSITE" id="PS50119">
    <property type="entry name" value="ZF_BBOX"/>
    <property type="match status" value="1"/>
</dbReference>
<dbReference type="PROSITE" id="PS50089">
    <property type="entry name" value="ZF_RING_2"/>
    <property type="match status" value="1"/>
</dbReference>
<dbReference type="InterPro" id="IPR013320">
    <property type="entry name" value="ConA-like_dom_sf"/>
</dbReference>
<evidence type="ECO:0000256" key="6">
    <source>
        <dbReference type="PROSITE-ProRule" id="PRU00024"/>
    </source>
</evidence>
<dbReference type="SUPFAM" id="SSF49899">
    <property type="entry name" value="Concanavalin A-like lectins/glucanases"/>
    <property type="match status" value="1"/>
</dbReference>